<sequence length="210" mass="22817">MPRRRRPPRAGALSELQPVKLATQIATLQALFYATALVLMLFTALVAGMPFSLDLVFGWDRVRGDTTRGWLLALIWVLDGGLCMAVAMVVFVARSKLVPDFALTIHFLHLILTTLYSRVLPRNYMWWIAMLGSSAVAVSLGMWGCRYRELQSVFFGGGRVLGSRAATAEQGEGIIPLEGDEGAGFVRGGGRGRGPDGAGTYEMVHMKQGG</sequence>
<accession>A0A8H4PQG4</accession>
<keyword evidence="5" id="KW-0653">Protein transport</keyword>
<dbReference type="Pfam" id="PF09801">
    <property type="entry name" value="SYS1"/>
    <property type="match status" value="1"/>
</dbReference>
<evidence type="ECO:0008006" key="12">
    <source>
        <dbReference type="Google" id="ProtNLM"/>
    </source>
</evidence>
<keyword evidence="8 9" id="KW-0472">Membrane</keyword>
<feature type="transmembrane region" description="Helical" evidence="9">
    <location>
        <begin position="100"/>
        <end position="118"/>
    </location>
</feature>
<proteinExistence type="inferred from homology"/>
<feature type="transmembrane region" description="Helical" evidence="9">
    <location>
        <begin position="124"/>
        <end position="145"/>
    </location>
</feature>
<comment type="similarity">
    <text evidence="2">Belongs to the SYS1 family.</text>
</comment>
<evidence type="ECO:0000256" key="2">
    <source>
        <dbReference type="ARBA" id="ARBA00008160"/>
    </source>
</evidence>
<evidence type="ECO:0000256" key="4">
    <source>
        <dbReference type="ARBA" id="ARBA00022692"/>
    </source>
</evidence>
<dbReference type="EMBL" id="JAAVMX010000005">
    <property type="protein sequence ID" value="KAF4508586.1"/>
    <property type="molecule type" value="Genomic_DNA"/>
</dbReference>
<dbReference type="InterPro" id="IPR019185">
    <property type="entry name" value="Integral_membrane_SYS1-rel"/>
</dbReference>
<evidence type="ECO:0000256" key="5">
    <source>
        <dbReference type="ARBA" id="ARBA00022927"/>
    </source>
</evidence>
<evidence type="ECO:0000256" key="3">
    <source>
        <dbReference type="ARBA" id="ARBA00022448"/>
    </source>
</evidence>
<keyword evidence="6 9" id="KW-1133">Transmembrane helix</keyword>
<dbReference type="GO" id="GO:0005802">
    <property type="term" value="C:trans-Golgi network"/>
    <property type="evidence" value="ECO:0007669"/>
    <property type="project" value="TreeGrafter"/>
</dbReference>
<comment type="subcellular location">
    <subcellularLocation>
        <location evidence="1">Golgi apparatus membrane</location>
        <topology evidence="1">Multi-pass membrane protein</topology>
    </subcellularLocation>
</comment>
<dbReference type="PANTHER" id="PTHR12952">
    <property type="entry name" value="SYS1"/>
    <property type="match status" value="1"/>
</dbReference>
<dbReference type="GO" id="GO:0006895">
    <property type="term" value="P:Golgi to endosome transport"/>
    <property type="evidence" value="ECO:0007669"/>
    <property type="project" value="TreeGrafter"/>
</dbReference>
<dbReference type="GO" id="GO:0005829">
    <property type="term" value="C:cytosol"/>
    <property type="evidence" value="ECO:0007669"/>
    <property type="project" value="GOC"/>
</dbReference>
<protein>
    <recommendedName>
        <fullName evidence="12">Integral membrane protein SYS1-related protein</fullName>
    </recommendedName>
</protein>
<name>A0A8H4PQG4_9HYPO</name>
<keyword evidence="11" id="KW-1185">Reference proteome</keyword>
<keyword evidence="4 9" id="KW-0812">Transmembrane</keyword>
<dbReference type="GO" id="GO:0034067">
    <property type="term" value="P:protein localization to Golgi apparatus"/>
    <property type="evidence" value="ECO:0007669"/>
    <property type="project" value="TreeGrafter"/>
</dbReference>
<keyword evidence="3" id="KW-0813">Transport</keyword>
<comment type="caution">
    <text evidence="10">The sequence shown here is derived from an EMBL/GenBank/DDBJ whole genome shotgun (WGS) entry which is preliminary data.</text>
</comment>
<evidence type="ECO:0000256" key="9">
    <source>
        <dbReference type="SAM" id="Phobius"/>
    </source>
</evidence>
<dbReference type="Proteomes" id="UP000557566">
    <property type="component" value="Unassembled WGS sequence"/>
</dbReference>
<dbReference type="GO" id="GO:0043001">
    <property type="term" value="P:Golgi to plasma membrane protein transport"/>
    <property type="evidence" value="ECO:0007669"/>
    <property type="project" value="TreeGrafter"/>
</dbReference>
<feature type="transmembrane region" description="Helical" evidence="9">
    <location>
        <begin position="71"/>
        <end position="93"/>
    </location>
</feature>
<dbReference type="OrthoDB" id="542931at2759"/>
<evidence type="ECO:0000313" key="11">
    <source>
        <dbReference type="Proteomes" id="UP000557566"/>
    </source>
</evidence>
<evidence type="ECO:0000256" key="6">
    <source>
        <dbReference type="ARBA" id="ARBA00022989"/>
    </source>
</evidence>
<organism evidence="10 11">
    <name type="scientific">Ophiocordyceps sinensis</name>
    <dbReference type="NCBI Taxonomy" id="72228"/>
    <lineage>
        <taxon>Eukaryota</taxon>
        <taxon>Fungi</taxon>
        <taxon>Dikarya</taxon>
        <taxon>Ascomycota</taxon>
        <taxon>Pezizomycotina</taxon>
        <taxon>Sordariomycetes</taxon>
        <taxon>Hypocreomycetidae</taxon>
        <taxon>Hypocreales</taxon>
        <taxon>Ophiocordycipitaceae</taxon>
        <taxon>Ophiocordyceps</taxon>
    </lineage>
</organism>
<evidence type="ECO:0000313" key="10">
    <source>
        <dbReference type="EMBL" id="KAF4508586.1"/>
    </source>
</evidence>
<keyword evidence="7" id="KW-0333">Golgi apparatus</keyword>
<feature type="transmembrane region" description="Helical" evidence="9">
    <location>
        <begin position="30"/>
        <end position="51"/>
    </location>
</feature>
<evidence type="ECO:0000256" key="8">
    <source>
        <dbReference type="ARBA" id="ARBA00023136"/>
    </source>
</evidence>
<dbReference type="PANTHER" id="PTHR12952:SF0">
    <property type="entry name" value="PROTEIN SYS1 HOMOLOG"/>
    <property type="match status" value="1"/>
</dbReference>
<gene>
    <name evidence="10" type="ORF">G6O67_004945</name>
</gene>
<evidence type="ECO:0000256" key="7">
    <source>
        <dbReference type="ARBA" id="ARBA00023034"/>
    </source>
</evidence>
<reference evidence="10 11" key="1">
    <citation type="journal article" date="2020" name="Genome Biol. Evol.">
        <title>A new high-quality draft genome assembly of the Chinese cordyceps Ophiocordyceps sinensis.</title>
        <authorList>
            <person name="Shu R."/>
            <person name="Zhang J."/>
            <person name="Meng Q."/>
            <person name="Zhang H."/>
            <person name="Zhou G."/>
            <person name="Li M."/>
            <person name="Wu P."/>
            <person name="Zhao Y."/>
            <person name="Chen C."/>
            <person name="Qin Q."/>
        </authorList>
    </citation>
    <scope>NUCLEOTIDE SEQUENCE [LARGE SCALE GENOMIC DNA]</scope>
    <source>
        <strain evidence="10 11">IOZ07</strain>
    </source>
</reference>
<evidence type="ECO:0000256" key="1">
    <source>
        <dbReference type="ARBA" id="ARBA00004653"/>
    </source>
</evidence>
<dbReference type="AlphaFoldDB" id="A0A8H4PQG4"/>
<dbReference type="GO" id="GO:0000139">
    <property type="term" value="C:Golgi membrane"/>
    <property type="evidence" value="ECO:0007669"/>
    <property type="project" value="UniProtKB-SubCell"/>
</dbReference>